<dbReference type="SUPFAM" id="SSF88713">
    <property type="entry name" value="Glycoside hydrolase/deacetylase"/>
    <property type="match status" value="1"/>
</dbReference>
<evidence type="ECO:0008006" key="4">
    <source>
        <dbReference type="Google" id="ProtNLM"/>
    </source>
</evidence>
<sequence length="406" mass="44218">MGTVMREISRRGMLGLGVGAAAALSVAGCSSSGSSGSGKVGAKPGGTTQSRAKPIGDGSTAYTGKQPKQPPKPEKLEPGQKPPQFVVFSWDGAAEIGNGLFPRFRKIARDHNASMTFFLSGLYLLPESKKRLYRPPNNPVGASAIGYLKDENIKATLKNVRAAWLEGHEIGTHFNGHFGGNGPGSVAHWTPAQWESEIEQAMSFVTKWRTNTGFTDLEPLPFDYSKELVGGRTPCLLGQANLLPTARKRGWRYDASSPGGLQVWPTKKQGLWDFPLQGMPFPGHSFPVLSMDYNIMANQGTGSTKGPSANYPAWRKQATDAYIAGFQRAYETNRAPFFVGNHFEQWNGGIYMDAVEEAIKHIADDKHKDVRMVSFRQLCDWLDAQDPQVLANLRGLGVGQNFTGRG</sequence>
<name>A0A371PV87_STRIH</name>
<dbReference type="GO" id="GO:0005975">
    <property type="term" value="P:carbohydrate metabolic process"/>
    <property type="evidence" value="ECO:0007669"/>
    <property type="project" value="InterPro"/>
</dbReference>
<evidence type="ECO:0000256" key="1">
    <source>
        <dbReference type="SAM" id="MobiDB-lite"/>
    </source>
</evidence>
<dbReference type="InterPro" id="IPR006311">
    <property type="entry name" value="TAT_signal"/>
</dbReference>
<comment type="caution">
    <text evidence="2">The sequence shown here is derived from an EMBL/GenBank/DDBJ whole genome shotgun (WGS) entry which is preliminary data.</text>
</comment>
<protein>
    <recommendedName>
        <fullName evidence="4">Polysaccharide deacetylase</fullName>
    </recommendedName>
</protein>
<dbReference type="PROSITE" id="PS51318">
    <property type="entry name" value="TAT"/>
    <property type="match status" value="1"/>
</dbReference>
<reference evidence="2 3" key="1">
    <citation type="submission" date="2018-08" db="EMBL/GenBank/DDBJ databases">
        <title>Streptomyces NEAU-D10 sp. nov., a novel Actinomycete isolated from soil.</title>
        <authorList>
            <person name="Jin L."/>
        </authorList>
    </citation>
    <scope>NUCLEOTIDE SEQUENCE [LARGE SCALE GENOMIC DNA]</scope>
    <source>
        <strain evidence="2 3">NEAU-D10</strain>
    </source>
</reference>
<evidence type="ECO:0000313" key="2">
    <source>
        <dbReference type="EMBL" id="REK86396.1"/>
    </source>
</evidence>
<gene>
    <name evidence="2" type="ORF">DY245_32570</name>
</gene>
<dbReference type="AlphaFoldDB" id="A0A371PV87"/>
<organism evidence="2 3">
    <name type="scientific">Streptomyces inhibens</name>
    <dbReference type="NCBI Taxonomy" id="2293571"/>
    <lineage>
        <taxon>Bacteria</taxon>
        <taxon>Bacillati</taxon>
        <taxon>Actinomycetota</taxon>
        <taxon>Actinomycetes</taxon>
        <taxon>Kitasatosporales</taxon>
        <taxon>Streptomycetaceae</taxon>
        <taxon>Streptomyces</taxon>
    </lineage>
</organism>
<evidence type="ECO:0000313" key="3">
    <source>
        <dbReference type="Proteomes" id="UP000262477"/>
    </source>
</evidence>
<dbReference type="InterPro" id="IPR052740">
    <property type="entry name" value="CE4"/>
</dbReference>
<dbReference type="OrthoDB" id="438898at2"/>
<dbReference type="PANTHER" id="PTHR45985">
    <property type="match status" value="1"/>
</dbReference>
<dbReference type="EMBL" id="QUAC01000248">
    <property type="protein sequence ID" value="REK86396.1"/>
    <property type="molecule type" value="Genomic_DNA"/>
</dbReference>
<proteinExistence type="predicted"/>
<dbReference type="Gene3D" id="3.20.20.370">
    <property type="entry name" value="Glycoside hydrolase/deacetylase"/>
    <property type="match status" value="1"/>
</dbReference>
<keyword evidence="3" id="KW-1185">Reference proteome</keyword>
<feature type="region of interest" description="Disordered" evidence="1">
    <location>
        <begin position="30"/>
        <end position="83"/>
    </location>
</feature>
<dbReference type="InterPro" id="IPR011330">
    <property type="entry name" value="Glyco_hydro/deAcase_b/a-brl"/>
</dbReference>
<dbReference type="PANTHER" id="PTHR45985:SF3">
    <property type="entry name" value="CHITIN DEACETYLASE-LIKE 4"/>
    <property type="match status" value="1"/>
</dbReference>
<dbReference type="Proteomes" id="UP000262477">
    <property type="component" value="Unassembled WGS sequence"/>
</dbReference>
<accession>A0A371PV87</accession>
<dbReference type="PROSITE" id="PS51257">
    <property type="entry name" value="PROKAR_LIPOPROTEIN"/>
    <property type="match status" value="1"/>
</dbReference>